<protein>
    <submittedName>
        <fullName evidence="2">Uncharacterized protein YybS (DUF2232 family)</fullName>
    </submittedName>
</protein>
<dbReference type="Pfam" id="PF09991">
    <property type="entry name" value="DUF2232"/>
    <property type="match status" value="1"/>
</dbReference>
<keyword evidence="1" id="KW-0812">Transmembrane</keyword>
<accession>A0ABU0FDZ3</accession>
<keyword evidence="1" id="KW-0472">Membrane</keyword>
<feature type="transmembrane region" description="Helical" evidence="1">
    <location>
        <begin position="173"/>
        <end position="198"/>
    </location>
</feature>
<feature type="transmembrane region" description="Helical" evidence="1">
    <location>
        <begin position="219"/>
        <end position="240"/>
    </location>
</feature>
<feature type="transmembrane region" description="Helical" evidence="1">
    <location>
        <begin position="246"/>
        <end position="266"/>
    </location>
</feature>
<feature type="transmembrane region" description="Helical" evidence="1">
    <location>
        <begin position="104"/>
        <end position="128"/>
    </location>
</feature>
<feature type="transmembrane region" description="Helical" evidence="1">
    <location>
        <begin position="278"/>
        <end position="301"/>
    </location>
</feature>
<evidence type="ECO:0000313" key="3">
    <source>
        <dbReference type="Proteomes" id="UP001237448"/>
    </source>
</evidence>
<keyword evidence="3" id="KW-1185">Reference proteome</keyword>
<keyword evidence="1" id="KW-1133">Transmembrane helix</keyword>
<feature type="transmembrane region" description="Helical" evidence="1">
    <location>
        <begin position="12"/>
        <end position="35"/>
    </location>
</feature>
<sequence length="324" mass="33942">MTRETPIGLGAGLAAAALMLAPLGGSVMGVVLMIFAALPITLVTLGWGYRAGLVAAVSAMVLLAVVLDISDGLSFGVTIALPAWGLAYLAIADRRTADEGRGRIPLGTLVVVAAVLSAAIVLIAAISFSTSYADIVSRLEQTLTESAHVLFGIPKEHPLVIPDVEDATAFLRLLSYVALPLSAISATIGSLCGLWLSARIARISGRLPRPWPDVAALRLPWWALALLAGGGIVSMLPDIYGLAGQLLLAAMIGAFSVQGFAVVHFVTRGRATRPMLLAIVYLLCFVMSWFAFGALAVVGVLDLIFNLRRLSGPGGWPRSPQRPK</sequence>
<reference evidence="2 3" key="1">
    <citation type="submission" date="2023-07" db="EMBL/GenBank/DDBJ databases">
        <title>Genomic Encyclopedia of Type Strains, Phase IV (KMG-IV): sequencing the most valuable type-strain genomes for metagenomic binning, comparative biology and taxonomic classification.</title>
        <authorList>
            <person name="Goeker M."/>
        </authorList>
    </citation>
    <scope>NUCLEOTIDE SEQUENCE [LARGE SCALE GENOMIC DNA]</scope>
    <source>
        <strain evidence="2 3">DSM 5896</strain>
    </source>
</reference>
<evidence type="ECO:0000256" key="1">
    <source>
        <dbReference type="SAM" id="Phobius"/>
    </source>
</evidence>
<name>A0ABU0FDZ3_9HYPH</name>
<dbReference type="Proteomes" id="UP001237448">
    <property type="component" value="Unassembled WGS sequence"/>
</dbReference>
<evidence type="ECO:0000313" key="2">
    <source>
        <dbReference type="EMBL" id="MDQ0392833.1"/>
    </source>
</evidence>
<dbReference type="RefSeq" id="WP_307427351.1">
    <property type="nucleotide sequence ID" value="NZ_JAUSVK010000001.1"/>
</dbReference>
<dbReference type="InterPro" id="IPR018710">
    <property type="entry name" value="DUF2232"/>
</dbReference>
<feature type="transmembrane region" description="Helical" evidence="1">
    <location>
        <begin position="47"/>
        <end position="67"/>
    </location>
</feature>
<dbReference type="EMBL" id="JAUSVK010000001">
    <property type="protein sequence ID" value="MDQ0392833.1"/>
    <property type="molecule type" value="Genomic_DNA"/>
</dbReference>
<gene>
    <name evidence="2" type="ORF">J3R73_002625</name>
</gene>
<proteinExistence type="predicted"/>
<feature type="transmembrane region" description="Helical" evidence="1">
    <location>
        <begin position="73"/>
        <end position="92"/>
    </location>
</feature>
<organism evidence="2 3">
    <name type="scientific">Labrys monachus</name>
    <dbReference type="NCBI Taxonomy" id="217067"/>
    <lineage>
        <taxon>Bacteria</taxon>
        <taxon>Pseudomonadati</taxon>
        <taxon>Pseudomonadota</taxon>
        <taxon>Alphaproteobacteria</taxon>
        <taxon>Hyphomicrobiales</taxon>
        <taxon>Xanthobacteraceae</taxon>
        <taxon>Labrys</taxon>
    </lineage>
</organism>
<comment type="caution">
    <text evidence="2">The sequence shown here is derived from an EMBL/GenBank/DDBJ whole genome shotgun (WGS) entry which is preliminary data.</text>
</comment>